<evidence type="ECO:0000313" key="3">
    <source>
        <dbReference type="EMBL" id="PCS01269.1"/>
    </source>
</evidence>
<dbReference type="Pfam" id="PF03358">
    <property type="entry name" value="FMN_red"/>
    <property type="match status" value="1"/>
</dbReference>
<dbReference type="SUPFAM" id="SSF52218">
    <property type="entry name" value="Flavoproteins"/>
    <property type="match status" value="1"/>
</dbReference>
<dbReference type="InterPro" id="IPR005025">
    <property type="entry name" value="FMN_Rdtase-like_dom"/>
</dbReference>
<feature type="region of interest" description="Disordered" evidence="1">
    <location>
        <begin position="237"/>
        <end position="270"/>
    </location>
</feature>
<dbReference type="STRING" id="1291764.GCA_001311235_00584"/>
<proteinExistence type="predicted"/>
<feature type="region of interest" description="Disordered" evidence="1">
    <location>
        <begin position="288"/>
        <end position="337"/>
    </location>
</feature>
<evidence type="ECO:0000256" key="1">
    <source>
        <dbReference type="SAM" id="MobiDB-lite"/>
    </source>
</evidence>
<dbReference type="AlphaFoldDB" id="A0A2A5RPG0"/>
<dbReference type="OrthoDB" id="9812295at2"/>
<dbReference type="PANTHER" id="PTHR30543:SF21">
    <property type="entry name" value="NAD(P)H-DEPENDENT FMN REDUCTASE LOT6"/>
    <property type="match status" value="1"/>
</dbReference>
<dbReference type="GO" id="GO:0010181">
    <property type="term" value="F:FMN binding"/>
    <property type="evidence" value="ECO:0007669"/>
    <property type="project" value="TreeGrafter"/>
</dbReference>
<comment type="caution">
    <text evidence="3">The sequence shown here is derived from an EMBL/GenBank/DDBJ whole genome shotgun (WGS) entry which is preliminary data.</text>
</comment>
<protein>
    <submittedName>
        <fullName evidence="3">NADPH-dependent FMN reductase</fullName>
    </submittedName>
</protein>
<keyword evidence="4" id="KW-1185">Reference proteome</keyword>
<dbReference type="InterPro" id="IPR029039">
    <property type="entry name" value="Flavoprotein-like_sf"/>
</dbReference>
<feature type="domain" description="NADPH-dependent FMN reductase-like" evidence="2">
    <location>
        <begin position="1"/>
        <end position="146"/>
    </location>
</feature>
<name>A0A2A5RPG0_9LACT</name>
<dbReference type="Proteomes" id="UP000218181">
    <property type="component" value="Unassembled WGS sequence"/>
</dbReference>
<dbReference type="Gene3D" id="3.40.50.360">
    <property type="match status" value="1"/>
</dbReference>
<dbReference type="InterPro" id="IPR050712">
    <property type="entry name" value="NAD(P)H-dep_reductase"/>
</dbReference>
<feature type="compositionally biased region" description="Polar residues" evidence="1">
    <location>
        <begin position="325"/>
        <end position="337"/>
    </location>
</feature>
<feature type="compositionally biased region" description="Low complexity" evidence="1">
    <location>
        <begin position="291"/>
        <end position="305"/>
    </location>
</feature>
<organism evidence="3 4">
    <name type="scientific">Lactococcus fujiensis JCM 16395</name>
    <dbReference type="NCBI Taxonomy" id="1291764"/>
    <lineage>
        <taxon>Bacteria</taxon>
        <taxon>Bacillati</taxon>
        <taxon>Bacillota</taxon>
        <taxon>Bacilli</taxon>
        <taxon>Lactobacillales</taxon>
        <taxon>Streptococcaceae</taxon>
        <taxon>Lactococcus</taxon>
    </lineage>
</organism>
<sequence>MKFVAIVGTNASFSYNRKLLWYMKKHFNNQAQIEVLEITDIPLFSEDTKVLPHRVAEIIYAIQEADGVIFSTPEYDHSISAGLKSLLEWLSWGAVHPLTNTPVMIVGVSLGQMGTVFAQENLRQILSSPGIDAFVLPSNQFMLGRASQSFNAQDELHDERTIEFLETCFKNFEIYTEHVKSMRDLAEDRTTTITSPRNSRAIRKVEQKPLPKIVEHGEGWWIEEINLGFALNDANTGSSSKEELNKITDAKTGASSKPEGIPTVLAPDESTQIIEKGNGWWIEKIALSTGASNSNSKNDTDTSASQTELLDSDSDTGASEHESEVVSTDSNTGASTN</sequence>
<dbReference type="RefSeq" id="WP_096816786.1">
    <property type="nucleotide sequence ID" value="NZ_BBAL01000001.1"/>
</dbReference>
<evidence type="ECO:0000259" key="2">
    <source>
        <dbReference type="Pfam" id="PF03358"/>
    </source>
</evidence>
<dbReference type="GO" id="GO:0005829">
    <property type="term" value="C:cytosol"/>
    <property type="evidence" value="ECO:0007669"/>
    <property type="project" value="TreeGrafter"/>
</dbReference>
<reference evidence="3 4" key="1">
    <citation type="submission" date="2014-12" db="EMBL/GenBank/DDBJ databases">
        <title>Draft genome sequences of 10 type strains of Lactococcus.</title>
        <authorList>
            <person name="Sun Z."/>
            <person name="Zhong Z."/>
            <person name="Liu W."/>
            <person name="Zhang W."/>
            <person name="Zhang H."/>
        </authorList>
    </citation>
    <scope>NUCLEOTIDE SEQUENCE [LARGE SCALE GENOMIC DNA]</scope>
    <source>
        <strain evidence="3 4">JCM 16395</strain>
    </source>
</reference>
<dbReference type="GO" id="GO:0016491">
    <property type="term" value="F:oxidoreductase activity"/>
    <property type="evidence" value="ECO:0007669"/>
    <property type="project" value="InterPro"/>
</dbReference>
<feature type="compositionally biased region" description="Basic and acidic residues" evidence="1">
    <location>
        <begin position="240"/>
        <end position="249"/>
    </location>
</feature>
<dbReference type="EMBL" id="JXJU01000001">
    <property type="protein sequence ID" value="PCS01269.1"/>
    <property type="molecule type" value="Genomic_DNA"/>
</dbReference>
<dbReference type="PANTHER" id="PTHR30543">
    <property type="entry name" value="CHROMATE REDUCTASE"/>
    <property type="match status" value="1"/>
</dbReference>
<evidence type="ECO:0000313" key="4">
    <source>
        <dbReference type="Proteomes" id="UP000218181"/>
    </source>
</evidence>
<gene>
    <name evidence="3" type="ORF">RT41_GL000033</name>
</gene>
<accession>A0A2A5RPG0</accession>